<keyword evidence="1" id="KW-0472">Membrane</keyword>
<evidence type="ECO:0000313" key="2">
    <source>
        <dbReference type="EMBL" id="QCT01201.1"/>
    </source>
</evidence>
<feature type="transmembrane region" description="Helical" evidence="1">
    <location>
        <begin position="7"/>
        <end position="24"/>
    </location>
</feature>
<feature type="transmembrane region" description="Helical" evidence="1">
    <location>
        <begin position="30"/>
        <end position="52"/>
    </location>
</feature>
<accession>A0A4P8XIQ3</accession>
<proteinExistence type="predicted"/>
<gene>
    <name evidence="2" type="ORF">E6C60_0478</name>
</gene>
<dbReference type="Proteomes" id="UP000300879">
    <property type="component" value="Chromosome"/>
</dbReference>
<sequence>MKLYYRAAGLVILYGNTIFLLYLAGKYSPYLLPVIWFTALVLLLSSIGYAVVHYRTSLHKQKSR</sequence>
<organism evidence="2 3">
    <name type="scientific">Paenibacillus algicola</name>
    <dbReference type="NCBI Taxonomy" id="2565926"/>
    <lineage>
        <taxon>Bacteria</taxon>
        <taxon>Bacillati</taxon>
        <taxon>Bacillota</taxon>
        <taxon>Bacilli</taxon>
        <taxon>Bacillales</taxon>
        <taxon>Paenibacillaceae</taxon>
        <taxon>Paenibacillus</taxon>
    </lineage>
</organism>
<keyword evidence="1" id="KW-0812">Transmembrane</keyword>
<keyword evidence="1" id="KW-1133">Transmembrane helix</keyword>
<keyword evidence="3" id="KW-1185">Reference proteome</keyword>
<protein>
    <submittedName>
        <fullName evidence="2">Uncharacterized protein</fullName>
    </submittedName>
</protein>
<dbReference type="KEGG" id="palo:E6C60_0478"/>
<dbReference type="EMBL" id="CP040396">
    <property type="protein sequence ID" value="QCT01201.1"/>
    <property type="molecule type" value="Genomic_DNA"/>
</dbReference>
<evidence type="ECO:0000256" key="1">
    <source>
        <dbReference type="SAM" id="Phobius"/>
    </source>
</evidence>
<dbReference type="OrthoDB" id="2642044at2"/>
<dbReference type="RefSeq" id="WP_138224295.1">
    <property type="nucleotide sequence ID" value="NZ_CP040396.1"/>
</dbReference>
<name>A0A4P8XIQ3_9BACL</name>
<dbReference type="AlphaFoldDB" id="A0A4P8XIQ3"/>
<reference evidence="2 3" key="1">
    <citation type="submission" date="2019-05" db="EMBL/GenBank/DDBJ databases">
        <authorList>
            <person name="Chen C."/>
        </authorList>
    </citation>
    <scope>NUCLEOTIDE SEQUENCE [LARGE SCALE GENOMIC DNA]</scope>
    <source>
        <strain evidence="2 3">HB172198</strain>
    </source>
</reference>
<evidence type="ECO:0000313" key="3">
    <source>
        <dbReference type="Proteomes" id="UP000300879"/>
    </source>
</evidence>